<feature type="signal peptide" evidence="2">
    <location>
        <begin position="1"/>
        <end position="25"/>
    </location>
</feature>
<dbReference type="Gene3D" id="2.60.120.200">
    <property type="match status" value="1"/>
</dbReference>
<dbReference type="OrthoDB" id="4781at2759"/>
<dbReference type="InterPro" id="IPR050546">
    <property type="entry name" value="Glycosyl_Hydrlase_16"/>
</dbReference>
<dbReference type="Pfam" id="PF00722">
    <property type="entry name" value="Glyco_hydro_16"/>
    <property type="match status" value="1"/>
</dbReference>
<accession>A0A151GMF0</accession>
<gene>
    <name evidence="4" type="ORF">DCS_05289</name>
</gene>
<dbReference type="CDD" id="cd02183">
    <property type="entry name" value="GH16_fungal_CRH1_transglycosylase"/>
    <property type="match status" value="1"/>
</dbReference>
<dbReference type="GO" id="GO:0004553">
    <property type="term" value="F:hydrolase activity, hydrolyzing O-glycosyl compounds"/>
    <property type="evidence" value="ECO:0007669"/>
    <property type="project" value="InterPro"/>
</dbReference>
<dbReference type="InterPro" id="IPR000757">
    <property type="entry name" value="Beta-glucanase-like"/>
</dbReference>
<dbReference type="EMBL" id="LAYC01000002">
    <property type="protein sequence ID" value="KYK58276.1"/>
    <property type="molecule type" value="Genomic_DNA"/>
</dbReference>
<evidence type="ECO:0000313" key="4">
    <source>
        <dbReference type="EMBL" id="KYK58276.1"/>
    </source>
</evidence>
<dbReference type="GO" id="GO:0031505">
    <property type="term" value="P:fungal-type cell wall organization"/>
    <property type="evidence" value="ECO:0007669"/>
    <property type="project" value="TreeGrafter"/>
</dbReference>
<feature type="transmembrane region" description="Helical" evidence="1">
    <location>
        <begin position="355"/>
        <end position="377"/>
    </location>
</feature>
<protein>
    <submittedName>
        <fullName evidence="4">Extracellular cell wall glucanase Crf1</fullName>
    </submittedName>
</protein>
<dbReference type="InterPro" id="IPR013320">
    <property type="entry name" value="ConA-like_dom_sf"/>
</dbReference>
<dbReference type="PANTHER" id="PTHR10963">
    <property type="entry name" value="GLYCOSYL HYDROLASE-RELATED"/>
    <property type="match status" value="1"/>
</dbReference>
<dbReference type="AlphaFoldDB" id="A0A151GMF0"/>
<dbReference type="GO" id="GO:0005975">
    <property type="term" value="P:carbohydrate metabolic process"/>
    <property type="evidence" value="ECO:0007669"/>
    <property type="project" value="InterPro"/>
</dbReference>
<evidence type="ECO:0000259" key="3">
    <source>
        <dbReference type="PROSITE" id="PS51762"/>
    </source>
</evidence>
<keyword evidence="1" id="KW-1133">Transmembrane helix</keyword>
<comment type="caution">
    <text evidence="4">The sequence shown here is derived from an EMBL/GenBank/DDBJ whole genome shotgun (WGS) entry which is preliminary data.</text>
</comment>
<dbReference type="GO" id="GO:0016757">
    <property type="term" value="F:glycosyltransferase activity"/>
    <property type="evidence" value="ECO:0007669"/>
    <property type="project" value="TreeGrafter"/>
</dbReference>
<dbReference type="RefSeq" id="XP_040657628.1">
    <property type="nucleotide sequence ID" value="XM_040802595.1"/>
</dbReference>
<keyword evidence="1" id="KW-0472">Membrane</keyword>
<keyword evidence="5" id="KW-1185">Reference proteome</keyword>
<dbReference type="GO" id="GO:0009277">
    <property type="term" value="C:fungal-type cell wall"/>
    <property type="evidence" value="ECO:0007669"/>
    <property type="project" value="TreeGrafter"/>
</dbReference>
<reference evidence="4 5" key="1">
    <citation type="journal article" date="2016" name="Sci. Rep.">
        <title>Insights into Adaptations to a Near-Obligate Nematode Endoparasitic Lifestyle from the Finished Genome of Drechmeria coniospora.</title>
        <authorList>
            <person name="Zhang L."/>
            <person name="Zhou Z."/>
            <person name="Guo Q."/>
            <person name="Fokkens L."/>
            <person name="Miskei M."/>
            <person name="Pocsi I."/>
            <person name="Zhang W."/>
            <person name="Chen M."/>
            <person name="Wang L."/>
            <person name="Sun Y."/>
            <person name="Donzelli B.G."/>
            <person name="Gibson D.M."/>
            <person name="Nelson D.R."/>
            <person name="Luo J.G."/>
            <person name="Rep M."/>
            <person name="Liu H."/>
            <person name="Yang S."/>
            <person name="Wang J."/>
            <person name="Krasnoff S.B."/>
            <person name="Xu Y."/>
            <person name="Molnar I."/>
            <person name="Lin M."/>
        </authorList>
    </citation>
    <scope>NUCLEOTIDE SEQUENCE [LARGE SCALE GENOMIC DNA]</scope>
    <source>
        <strain evidence="4 5">ARSEF 6962</strain>
    </source>
</reference>
<feature type="chain" id="PRO_5007580725" evidence="2">
    <location>
        <begin position="26"/>
        <end position="380"/>
    </location>
</feature>
<name>A0A151GMF0_DRECN</name>
<evidence type="ECO:0000313" key="5">
    <source>
        <dbReference type="Proteomes" id="UP000076580"/>
    </source>
</evidence>
<dbReference type="STRING" id="98403.A0A151GMF0"/>
<dbReference type="InParanoid" id="A0A151GMF0"/>
<dbReference type="PANTHER" id="PTHR10963:SF68">
    <property type="entry name" value="GLYCOSIDASE CRH1-RELATED"/>
    <property type="match status" value="1"/>
</dbReference>
<dbReference type="Proteomes" id="UP000076580">
    <property type="component" value="Chromosome 02"/>
</dbReference>
<organism evidence="4 5">
    <name type="scientific">Drechmeria coniospora</name>
    <name type="common">Nematophagous fungus</name>
    <name type="synonym">Meria coniospora</name>
    <dbReference type="NCBI Taxonomy" id="98403"/>
    <lineage>
        <taxon>Eukaryota</taxon>
        <taxon>Fungi</taxon>
        <taxon>Dikarya</taxon>
        <taxon>Ascomycota</taxon>
        <taxon>Pezizomycotina</taxon>
        <taxon>Sordariomycetes</taxon>
        <taxon>Hypocreomycetidae</taxon>
        <taxon>Hypocreales</taxon>
        <taxon>Ophiocordycipitaceae</taxon>
        <taxon>Drechmeria</taxon>
    </lineage>
</organism>
<dbReference type="SUPFAM" id="SSF49899">
    <property type="entry name" value="Concanavalin A-like lectins/glucanases"/>
    <property type="match status" value="1"/>
</dbReference>
<evidence type="ECO:0000256" key="2">
    <source>
        <dbReference type="SAM" id="SignalP"/>
    </source>
</evidence>
<proteinExistence type="predicted"/>
<dbReference type="PROSITE" id="PS51762">
    <property type="entry name" value="GH16_2"/>
    <property type="match status" value="1"/>
</dbReference>
<feature type="domain" description="GH16" evidence="3">
    <location>
        <begin position="25"/>
        <end position="233"/>
    </location>
</feature>
<sequence length="380" mass="40308">MRSALGSAIAATATAAALIFDAASAQTWSKCNPINAQCPADTALGMTVNVDFRNGGVNSFFATGTPSYHAGGVNFTVTSSGDAPQLNSLFYIMFGRVDITMTAAHGAGIVSSLVLESDTLDEIDIEWLGANPDEIQSNYFGKGRTTTYNRGQFHSVKGTQDRLIKYTVDWTKDRIVWIADGQAVRTLAKEDAEADQYPQTPMKVKFGSWAGGDVNRNPQGTVDWARGPTDYSRGPFHMLVQSVVVTDYSTGKEYRYKDQTGKWEAIEAVGGSVNSNVDGKNALTITAVASARPAATAGFLPVPVGGIGRDESAATRTQTGWPWVGGANPTGGTIPSGWYMRSDGKISRSSAGPSMLQSLSVLTATLLPLAAGVLTFLHRS</sequence>
<dbReference type="GeneID" id="63717932"/>
<keyword evidence="2" id="KW-0732">Signal</keyword>
<keyword evidence="1" id="KW-0812">Transmembrane</keyword>
<evidence type="ECO:0000256" key="1">
    <source>
        <dbReference type="SAM" id="Phobius"/>
    </source>
</evidence>